<dbReference type="PIRSF" id="PIRSF006324">
    <property type="entry name" value="LeuE"/>
    <property type="match status" value="1"/>
</dbReference>
<dbReference type="EMBL" id="CP065720">
    <property type="protein sequence ID" value="QPT17454.1"/>
    <property type="molecule type" value="Genomic_DNA"/>
</dbReference>
<gene>
    <name evidence="7" type="ORF">I6G34_18915</name>
</gene>
<evidence type="ECO:0000256" key="6">
    <source>
        <dbReference type="SAM" id="Phobius"/>
    </source>
</evidence>
<dbReference type="PANTHER" id="PTHR30086:SF20">
    <property type="entry name" value="ARGININE EXPORTER PROTEIN ARGO-RELATED"/>
    <property type="match status" value="1"/>
</dbReference>
<sequence length="209" mass="21684">MIDLPLLLAFAAAASLLTVTPGVDTAIVLRTATLEGRRQAVLAAAGICLGCLAWGVAVSLGLGALLQASELAYTLVKFAGAAYLIWLGSRLLFNPRASFDSGPAETPSAANGQAFWRGLLTNLLNPKVGVFYVTFLPQFVPLGADVAAYSFFLACLHVLLSLAWFAVLIAATIPLGTLLRRPALTRALDRLTGGVLVGFGVRLAASSGA</sequence>
<dbReference type="InterPro" id="IPR001123">
    <property type="entry name" value="LeuE-type"/>
</dbReference>
<dbReference type="RefSeq" id="WP_102839974.1">
    <property type="nucleotide sequence ID" value="NZ_CP065720.1"/>
</dbReference>
<dbReference type="GeneID" id="75215411"/>
<evidence type="ECO:0000313" key="8">
    <source>
        <dbReference type="Proteomes" id="UP000595058"/>
    </source>
</evidence>
<dbReference type="Pfam" id="PF01810">
    <property type="entry name" value="LysE"/>
    <property type="match status" value="1"/>
</dbReference>
<evidence type="ECO:0000256" key="5">
    <source>
        <dbReference type="ARBA" id="ARBA00023136"/>
    </source>
</evidence>
<comment type="subcellular location">
    <subcellularLocation>
        <location evidence="1">Cell membrane</location>
        <topology evidence="1">Multi-pass membrane protein</topology>
    </subcellularLocation>
</comment>
<keyword evidence="2" id="KW-1003">Cell membrane</keyword>
<keyword evidence="3 6" id="KW-0812">Transmembrane</keyword>
<feature type="transmembrane region" description="Helical" evidence="6">
    <location>
        <begin position="146"/>
        <end position="175"/>
    </location>
</feature>
<protein>
    <submittedName>
        <fullName evidence="7">LysE family translocator</fullName>
    </submittedName>
</protein>
<accession>A0ABX6XTT7</accession>
<evidence type="ECO:0000256" key="1">
    <source>
        <dbReference type="ARBA" id="ARBA00004651"/>
    </source>
</evidence>
<evidence type="ECO:0000256" key="4">
    <source>
        <dbReference type="ARBA" id="ARBA00022989"/>
    </source>
</evidence>
<keyword evidence="5 6" id="KW-0472">Membrane</keyword>
<evidence type="ECO:0000256" key="3">
    <source>
        <dbReference type="ARBA" id="ARBA00022692"/>
    </source>
</evidence>
<proteinExistence type="predicted"/>
<evidence type="ECO:0000313" key="7">
    <source>
        <dbReference type="EMBL" id="QPT17454.1"/>
    </source>
</evidence>
<feature type="transmembrane region" description="Helical" evidence="6">
    <location>
        <begin position="41"/>
        <end position="66"/>
    </location>
</feature>
<dbReference type="PANTHER" id="PTHR30086">
    <property type="entry name" value="ARGININE EXPORTER PROTEIN ARGO"/>
    <property type="match status" value="1"/>
</dbReference>
<keyword evidence="4 6" id="KW-1133">Transmembrane helix</keyword>
<dbReference type="Proteomes" id="UP000595058">
    <property type="component" value="Chromosome"/>
</dbReference>
<keyword evidence="8" id="KW-1185">Reference proteome</keyword>
<reference evidence="7 8" key="1">
    <citation type="submission" date="2020-12" db="EMBL/GenBank/DDBJ databases">
        <title>FDA dAtabase for Regulatory Grade micrObial Sequences (FDA-ARGOS): Supporting development and validation of Infectious Disease Dx tests.</title>
        <authorList>
            <person name="Sproer C."/>
            <person name="Gronow S."/>
            <person name="Severitt S."/>
            <person name="Schroder I."/>
            <person name="Tallon L."/>
            <person name="Sadzewicz L."/>
            <person name="Zhao X."/>
            <person name="Boylan J."/>
            <person name="Ott S."/>
            <person name="Bowen H."/>
            <person name="Vavikolanu K."/>
            <person name="Mehta A."/>
            <person name="Aluvathingal J."/>
            <person name="Nadendla S."/>
            <person name="Lowell S."/>
            <person name="Myers T."/>
            <person name="Yan Y."/>
            <person name="Sichtig H."/>
        </authorList>
    </citation>
    <scope>NUCLEOTIDE SEQUENCE [LARGE SCALE GENOMIC DNA]</scope>
    <source>
        <strain evidence="7 8">FDAARGOS_877</strain>
    </source>
</reference>
<organism evidence="7 8">
    <name type="scientific">Stutzerimonas frequens</name>
    <dbReference type="NCBI Taxonomy" id="2968969"/>
    <lineage>
        <taxon>Bacteria</taxon>
        <taxon>Pseudomonadati</taxon>
        <taxon>Pseudomonadota</taxon>
        <taxon>Gammaproteobacteria</taxon>
        <taxon>Pseudomonadales</taxon>
        <taxon>Pseudomonadaceae</taxon>
        <taxon>Stutzerimonas</taxon>
    </lineage>
</organism>
<feature type="transmembrane region" description="Helical" evidence="6">
    <location>
        <begin position="73"/>
        <end position="93"/>
    </location>
</feature>
<name>A0ABX6XTT7_9GAMM</name>
<evidence type="ECO:0000256" key="2">
    <source>
        <dbReference type="ARBA" id="ARBA00022475"/>
    </source>
</evidence>